<dbReference type="Proteomes" id="UP000275267">
    <property type="component" value="Unassembled WGS sequence"/>
</dbReference>
<dbReference type="SUPFAM" id="SSF81383">
    <property type="entry name" value="F-box domain"/>
    <property type="match status" value="1"/>
</dbReference>
<dbReference type="InterPro" id="IPR036047">
    <property type="entry name" value="F-box-like_dom_sf"/>
</dbReference>
<accession>A0A3L6RHE7</accession>
<evidence type="ECO:0000256" key="1">
    <source>
        <dbReference type="SAM" id="Phobius"/>
    </source>
</evidence>
<dbReference type="Pfam" id="PF00646">
    <property type="entry name" value="F-box"/>
    <property type="match status" value="1"/>
</dbReference>
<feature type="domain" description="F-box" evidence="2">
    <location>
        <begin position="31"/>
        <end position="67"/>
    </location>
</feature>
<dbReference type="InterPro" id="IPR001810">
    <property type="entry name" value="F-box_dom"/>
</dbReference>
<dbReference type="PANTHER" id="PTHR34223:SF60">
    <property type="entry name" value="CYTOCHROME C OXIDASE SUBUNIT 5B MITOCHONDRIAL"/>
    <property type="match status" value="1"/>
</dbReference>
<feature type="transmembrane region" description="Helical" evidence="1">
    <location>
        <begin position="234"/>
        <end position="254"/>
    </location>
</feature>
<feature type="transmembrane region" description="Helical" evidence="1">
    <location>
        <begin position="275"/>
        <end position="294"/>
    </location>
</feature>
<dbReference type="Gene3D" id="3.80.10.10">
    <property type="entry name" value="Ribonuclease Inhibitor"/>
    <property type="match status" value="1"/>
</dbReference>
<feature type="transmembrane region" description="Helical" evidence="1">
    <location>
        <begin position="300"/>
        <end position="324"/>
    </location>
</feature>
<keyword evidence="1" id="KW-0812">Transmembrane</keyword>
<protein>
    <submittedName>
        <fullName evidence="3">FBD-associated F-box protein</fullName>
    </submittedName>
</protein>
<evidence type="ECO:0000259" key="2">
    <source>
        <dbReference type="Pfam" id="PF00646"/>
    </source>
</evidence>
<reference evidence="4" key="1">
    <citation type="journal article" date="2019" name="Nat. Commun.">
        <title>The genome of broomcorn millet.</title>
        <authorList>
            <person name="Zou C."/>
            <person name="Miki D."/>
            <person name="Li D."/>
            <person name="Tang Q."/>
            <person name="Xiao L."/>
            <person name="Rajput S."/>
            <person name="Deng P."/>
            <person name="Jia W."/>
            <person name="Huang R."/>
            <person name="Zhang M."/>
            <person name="Sun Y."/>
            <person name="Hu J."/>
            <person name="Fu X."/>
            <person name="Schnable P.S."/>
            <person name="Li F."/>
            <person name="Zhang H."/>
            <person name="Feng B."/>
            <person name="Zhu X."/>
            <person name="Liu R."/>
            <person name="Schnable J.C."/>
            <person name="Zhu J.-K."/>
            <person name="Zhang H."/>
        </authorList>
    </citation>
    <scope>NUCLEOTIDE SEQUENCE [LARGE SCALE GENOMIC DNA]</scope>
</reference>
<sequence>MPRKVSRLGEASSSCVHLGGGGDGGAGADRLSALPDALLHHVMSFMKAWDAARTCVLSRWWRDLWASAPCVNIRVGRYSCPLEDFAKFVYRLLLAREALAPVKTLRLRSPGANEEFDRYDVKMWTRHAIRRNARVIQLIGHPNWSAELDPKDFVSRHLKILKLSYTDVFDSFTRQLSSRCPSLKELEVKNCLVEGHEITSVSLKRLTMVKCAFTKNLLVDAPNLVSVQCITPEMWVPLFKNFGALITVMMMMMMMTTTTTTMMTTTTTTIHIPGLLVNMFLLLMTVMSTSNMFLTFQMIFVMSILMISRQIMIMEVISIVIMTLMNTVRLQITMKISSLEIVMMDMIALRAVNIMVAVESM</sequence>
<evidence type="ECO:0000313" key="3">
    <source>
        <dbReference type="EMBL" id="RLN03914.1"/>
    </source>
</evidence>
<gene>
    <name evidence="3" type="ORF">C2845_PM13G04800</name>
</gene>
<dbReference type="OrthoDB" id="690617at2759"/>
<keyword evidence="1" id="KW-0472">Membrane</keyword>
<keyword evidence="4" id="KW-1185">Reference proteome</keyword>
<dbReference type="PANTHER" id="PTHR34223">
    <property type="entry name" value="OS11G0201299 PROTEIN"/>
    <property type="match status" value="1"/>
</dbReference>
<name>A0A3L6RHE7_PANMI</name>
<evidence type="ECO:0000313" key="4">
    <source>
        <dbReference type="Proteomes" id="UP000275267"/>
    </source>
</evidence>
<dbReference type="AlphaFoldDB" id="A0A3L6RHE7"/>
<dbReference type="EMBL" id="PQIB02000008">
    <property type="protein sequence ID" value="RLN03914.1"/>
    <property type="molecule type" value="Genomic_DNA"/>
</dbReference>
<proteinExistence type="predicted"/>
<organism evidence="3 4">
    <name type="scientific">Panicum miliaceum</name>
    <name type="common">Proso millet</name>
    <name type="synonym">Broomcorn millet</name>
    <dbReference type="NCBI Taxonomy" id="4540"/>
    <lineage>
        <taxon>Eukaryota</taxon>
        <taxon>Viridiplantae</taxon>
        <taxon>Streptophyta</taxon>
        <taxon>Embryophyta</taxon>
        <taxon>Tracheophyta</taxon>
        <taxon>Spermatophyta</taxon>
        <taxon>Magnoliopsida</taxon>
        <taxon>Liliopsida</taxon>
        <taxon>Poales</taxon>
        <taxon>Poaceae</taxon>
        <taxon>PACMAD clade</taxon>
        <taxon>Panicoideae</taxon>
        <taxon>Panicodae</taxon>
        <taxon>Paniceae</taxon>
        <taxon>Panicinae</taxon>
        <taxon>Panicum</taxon>
        <taxon>Panicum sect. Panicum</taxon>
    </lineage>
</organism>
<dbReference type="STRING" id="4540.A0A3L6RHE7"/>
<keyword evidence="1" id="KW-1133">Transmembrane helix</keyword>
<dbReference type="SUPFAM" id="SSF52047">
    <property type="entry name" value="RNI-like"/>
    <property type="match status" value="1"/>
</dbReference>
<dbReference type="InterPro" id="IPR032675">
    <property type="entry name" value="LRR_dom_sf"/>
</dbReference>
<dbReference type="InterPro" id="IPR053197">
    <property type="entry name" value="F-box_SCFL_complex_component"/>
</dbReference>
<comment type="caution">
    <text evidence="3">The sequence shown here is derived from an EMBL/GenBank/DDBJ whole genome shotgun (WGS) entry which is preliminary data.</text>
</comment>